<keyword evidence="2" id="KW-0472">Membrane</keyword>
<evidence type="ECO:0000313" key="4">
    <source>
        <dbReference type="Proteomes" id="UP000317238"/>
    </source>
</evidence>
<dbReference type="AlphaFoldDB" id="A0A5C5Y844"/>
<feature type="region of interest" description="Disordered" evidence="1">
    <location>
        <begin position="127"/>
        <end position="148"/>
    </location>
</feature>
<reference evidence="3 4" key="1">
    <citation type="submission" date="2019-02" db="EMBL/GenBank/DDBJ databases">
        <title>Deep-cultivation of Planctomycetes and their phenomic and genomic characterization uncovers novel biology.</title>
        <authorList>
            <person name="Wiegand S."/>
            <person name="Jogler M."/>
            <person name="Boedeker C."/>
            <person name="Pinto D."/>
            <person name="Vollmers J."/>
            <person name="Rivas-Marin E."/>
            <person name="Kohn T."/>
            <person name="Peeters S.H."/>
            <person name="Heuer A."/>
            <person name="Rast P."/>
            <person name="Oberbeckmann S."/>
            <person name="Bunk B."/>
            <person name="Jeske O."/>
            <person name="Meyerdierks A."/>
            <person name="Storesund J.E."/>
            <person name="Kallscheuer N."/>
            <person name="Luecker S."/>
            <person name="Lage O.M."/>
            <person name="Pohl T."/>
            <person name="Merkel B.J."/>
            <person name="Hornburger P."/>
            <person name="Mueller R.-W."/>
            <person name="Bruemmer F."/>
            <person name="Labrenz M."/>
            <person name="Spormann A.M."/>
            <person name="Op Den Camp H."/>
            <person name="Overmann J."/>
            <person name="Amann R."/>
            <person name="Jetten M.S.M."/>
            <person name="Mascher T."/>
            <person name="Medema M.H."/>
            <person name="Devos D.P."/>
            <person name="Kaster A.-K."/>
            <person name="Ovreas L."/>
            <person name="Rohde M."/>
            <person name="Galperin M.Y."/>
            <person name="Jogler C."/>
        </authorList>
    </citation>
    <scope>NUCLEOTIDE SEQUENCE [LARGE SCALE GENOMIC DNA]</scope>
    <source>
        <strain evidence="3 4">Pan14r</strain>
    </source>
</reference>
<keyword evidence="4" id="KW-1185">Reference proteome</keyword>
<feature type="compositionally biased region" description="Low complexity" evidence="1">
    <location>
        <begin position="127"/>
        <end position="147"/>
    </location>
</feature>
<dbReference type="Gene3D" id="2.60.120.200">
    <property type="match status" value="1"/>
</dbReference>
<dbReference type="SUPFAM" id="SSF49899">
    <property type="entry name" value="Concanavalin A-like lectins/glucanases"/>
    <property type="match status" value="1"/>
</dbReference>
<dbReference type="InterPro" id="IPR013320">
    <property type="entry name" value="ConA-like_dom_sf"/>
</dbReference>
<dbReference type="Gene3D" id="2.60.120.1440">
    <property type="match status" value="1"/>
</dbReference>
<name>A0A5C5Y844_9PLAN</name>
<comment type="caution">
    <text evidence="3">The sequence shown here is derived from an EMBL/GenBank/DDBJ whole genome shotgun (WGS) entry which is preliminary data.</text>
</comment>
<dbReference type="Pfam" id="PF13385">
    <property type="entry name" value="Laminin_G_3"/>
    <property type="match status" value="1"/>
</dbReference>
<evidence type="ECO:0000256" key="1">
    <source>
        <dbReference type="SAM" id="MobiDB-lite"/>
    </source>
</evidence>
<sequence>MADRLKNVIFQTLQRTVSRADFDWLQDRLEQDDAARQTYLTAVHVSEHLDQQAVDASGKPTPSDAPGADAMSTPLSIGRQTSESTPVMHWVLVAVAANIIALAGITWYARTHYAPSRTERDSVLPDDAMATSSAPDASSSFAAGDSDTTTERLIAGHATLRRAIDIRWPKGNSGLHEGDVLTNGTLQFDSGVAEIDFFCGATLIVEGPAKLNLESDWSAEVFLGRLRANVPPVARGFTVKAADAQIVDQGTEFALQVTPDAACVEVLRGQVEIRSTDTPARQLRTGQRHWLKGSASSASDFHDLVTNDDVQRRRHTAQSDRLADWRNHIRQLRRDERLIALYTADAIDRSAESSDESLRRMFNQVGAPDERDGVLVGPVERVSGRFGNESKGLDFSRTGARVRTRTDGQYGAFTFACWARIDGLDHVYNALFLADGYENGEPHWQIDQDGRLLFSVMVDDTPGTGLGGHPQARFHHLYKTRPFWNDSNRNQWFHLVAVYDPPNRRVTQYVNGDIVGDEVIQPKFHVQDLRIGPAEIGNWGQPLRNSPWFAVRNLNGQIDELAIYDAALDANAIQSLYQQGKPLGY</sequence>
<accession>A0A5C5Y844</accession>
<feature type="transmembrane region" description="Helical" evidence="2">
    <location>
        <begin position="87"/>
        <end position="109"/>
    </location>
</feature>
<evidence type="ECO:0000256" key="2">
    <source>
        <dbReference type="SAM" id="Phobius"/>
    </source>
</evidence>
<keyword evidence="2" id="KW-0812">Transmembrane</keyword>
<dbReference type="PANTHER" id="PTHR30273">
    <property type="entry name" value="PERIPLASMIC SIGNAL SENSOR AND SIGMA FACTOR ACTIVATOR FECR-RELATED"/>
    <property type="match status" value="1"/>
</dbReference>
<protein>
    <submittedName>
        <fullName evidence="3">FecR protein</fullName>
    </submittedName>
</protein>
<keyword evidence="2" id="KW-1133">Transmembrane helix</keyword>
<dbReference type="RefSeq" id="WP_146440034.1">
    <property type="nucleotide sequence ID" value="NZ_SJPL01000001.1"/>
</dbReference>
<organism evidence="3 4">
    <name type="scientific">Crateriforma conspicua</name>
    <dbReference type="NCBI Taxonomy" id="2527996"/>
    <lineage>
        <taxon>Bacteria</taxon>
        <taxon>Pseudomonadati</taxon>
        <taxon>Planctomycetota</taxon>
        <taxon>Planctomycetia</taxon>
        <taxon>Planctomycetales</taxon>
        <taxon>Planctomycetaceae</taxon>
        <taxon>Crateriforma</taxon>
    </lineage>
</organism>
<dbReference type="InterPro" id="IPR012373">
    <property type="entry name" value="Ferrdict_sens_TM"/>
</dbReference>
<dbReference type="GO" id="GO:0016989">
    <property type="term" value="F:sigma factor antagonist activity"/>
    <property type="evidence" value="ECO:0007669"/>
    <property type="project" value="TreeGrafter"/>
</dbReference>
<dbReference type="PANTHER" id="PTHR30273:SF2">
    <property type="entry name" value="PROTEIN FECR"/>
    <property type="match status" value="1"/>
</dbReference>
<proteinExistence type="predicted"/>
<feature type="region of interest" description="Disordered" evidence="1">
    <location>
        <begin position="51"/>
        <end position="72"/>
    </location>
</feature>
<dbReference type="Proteomes" id="UP000317238">
    <property type="component" value="Unassembled WGS sequence"/>
</dbReference>
<gene>
    <name evidence="3" type="ORF">Pan14r_41540</name>
</gene>
<dbReference type="OrthoDB" id="258532at2"/>
<evidence type="ECO:0000313" key="3">
    <source>
        <dbReference type="EMBL" id="TWT71837.1"/>
    </source>
</evidence>
<dbReference type="EMBL" id="SJPL01000001">
    <property type="protein sequence ID" value="TWT71837.1"/>
    <property type="molecule type" value="Genomic_DNA"/>
</dbReference>